<gene>
    <name evidence="2" type="ORF">SAMN05216199_2764</name>
</gene>
<dbReference type="GO" id="GO:0004722">
    <property type="term" value="F:protein serine/threonine phosphatase activity"/>
    <property type="evidence" value="ECO:0007669"/>
    <property type="project" value="InterPro"/>
</dbReference>
<dbReference type="SMART" id="SM00332">
    <property type="entry name" value="PP2Cc"/>
    <property type="match status" value="1"/>
</dbReference>
<dbReference type="Pfam" id="PF13672">
    <property type="entry name" value="PP2C_2"/>
    <property type="match status" value="1"/>
</dbReference>
<evidence type="ECO:0000259" key="1">
    <source>
        <dbReference type="PROSITE" id="PS51746"/>
    </source>
</evidence>
<name>A0A1H9W3Z1_9MICO</name>
<evidence type="ECO:0000313" key="2">
    <source>
        <dbReference type="EMBL" id="SES28524.1"/>
    </source>
</evidence>
<dbReference type="SUPFAM" id="SSF81606">
    <property type="entry name" value="PP2C-like"/>
    <property type="match status" value="1"/>
</dbReference>
<proteinExistence type="predicted"/>
<dbReference type="PROSITE" id="PS51746">
    <property type="entry name" value="PPM_2"/>
    <property type="match status" value="1"/>
</dbReference>
<feature type="domain" description="PPM-type phosphatase" evidence="1">
    <location>
        <begin position="8"/>
        <end position="241"/>
    </location>
</feature>
<evidence type="ECO:0000313" key="3">
    <source>
        <dbReference type="Proteomes" id="UP000199019"/>
    </source>
</evidence>
<dbReference type="OrthoDB" id="9801841at2"/>
<dbReference type="STRING" id="587636.SAMN05216199_2764"/>
<keyword evidence="3" id="KW-1185">Reference proteome</keyword>
<dbReference type="PANTHER" id="PTHR47992">
    <property type="entry name" value="PROTEIN PHOSPHATASE"/>
    <property type="match status" value="1"/>
</dbReference>
<dbReference type="RefSeq" id="WP_091759021.1">
    <property type="nucleotide sequence ID" value="NZ_FOHB01000004.1"/>
</dbReference>
<dbReference type="InterPro" id="IPR036457">
    <property type="entry name" value="PPM-type-like_dom_sf"/>
</dbReference>
<dbReference type="EMBL" id="FOHB01000004">
    <property type="protein sequence ID" value="SES28524.1"/>
    <property type="molecule type" value="Genomic_DNA"/>
</dbReference>
<protein>
    <submittedName>
        <fullName evidence="2">Protein phosphatase</fullName>
    </submittedName>
</protein>
<dbReference type="CDD" id="cd00143">
    <property type="entry name" value="PP2Cc"/>
    <property type="match status" value="1"/>
</dbReference>
<dbReference type="Proteomes" id="UP000199019">
    <property type="component" value="Unassembled WGS sequence"/>
</dbReference>
<organism evidence="2 3">
    <name type="scientific">Pedococcus cremeus</name>
    <dbReference type="NCBI Taxonomy" id="587636"/>
    <lineage>
        <taxon>Bacteria</taxon>
        <taxon>Bacillati</taxon>
        <taxon>Actinomycetota</taxon>
        <taxon>Actinomycetes</taxon>
        <taxon>Micrococcales</taxon>
        <taxon>Intrasporangiaceae</taxon>
        <taxon>Pedococcus</taxon>
    </lineage>
</organism>
<accession>A0A1H9W3Z1</accession>
<sequence length="263" mass="27789">MASSMVLRAGAATDVGRVRQHNEDSLLAEDSLFVVADGMGGHAAGEVASGIVVETMAGLLRRERLRPEDLVAGLAECNARILQSVARHPEQTGMGTTATGLAVVSAGGSDHWAVFNVGDSRVYRMLGRELSLVTVDHSEVQEMVDAGLITEQEAARHPLRNVVTRSLGTETAPTPDVWVFPPHPGERFVLCSDGLSNELSRERIEQVVTDHDDPQQAAEALVRAAVEAGGRDNVTVIVVALDAGDEDDGDVDTAPRNGAGSRA</sequence>
<dbReference type="AlphaFoldDB" id="A0A1H9W3Z1"/>
<dbReference type="InterPro" id="IPR015655">
    <property type="entry name" value="PP2C"/>
</dbReference>
<dbReference type="Gene3D" id="3.60.40.10">
    <property type="entry name" value="PPM-type phosphatase domain"/>
    <property type="match status" value="1"/>
</dbReference>
<dbReference type="SMART" id="SM00331">
    <property type="entry name" value="PP2C_SIG"/>
    <property type="match status" value="1"/>
</dbReference>
<dbReference type="InterPro" id="IPR001932">
    <property type="entry name" value="PPM-type_phosphatase-like_dom"/>
</dbReference>
<reference evidence="3" key="1">
    <citation type="submission" date="2016-10" db="EMBL/GenBank/DDBJ databases">
        <authorList>
            <person name="Varghese N."/>
            <person name="Submissions S."/>
        </authorList>
    </citation>
    <scope>NUCLEOTIDE SEQUENCE [LARGE SCALE GENOMIC DNA]</scope>
    <source>
        <strain evidence="3">CGMCC 1.6963</strain>
    </source>
</reference>